<dbReference type="InterPro" id="IPR022205">
    <property type="entry name" value="DUF3732"/>
</dbReference>
<reference evidence="2 3" key="1">
    <citation type="submission" date="2019-06" db="EMBL/GenBank/DDBJ databases">
        <title>Pseudomonas bimorpha sp. nov. isolated from bovine raw milk and skim milk concentrate.</title>
        <authorList>
            <person name="Hofmann K."/>
            <person name="Huptas C."/>
            <person name="Doll E."/>
            <person name="Scherer S."/>
            <person name="Wenning M."/>
        </authorList>
    </citation>
    <scope>NUCLEOTIDE SEQUENCE [LARGE SCALE GENOMIC DNA]</scope>
    <source>
        <strain evidence="2 3">DSM 13124</strain>
    </source>
</reference>
<feature type="coiled-coil region" evidence="1">
    <location>
        <begin position="286"/>
        <end position="313"/>
    </location>
</feature>
<evidence type="ECO:0000256" key="1">
    <source>
        <dbReference type="SAM" id="Coils"/>
    </source>
</evidence>
<dbReference type="EMBL" id="VFEQ01000011">
    <property type="protein sequence ID" value="TWR58164.1"/>
    <property type="molecule type" value="Genomic_DNA"/>
</dbReference>
<protein>
    <submittedName>
        <fullName evidence="2">DUF3732 domain-containing protein</fullName>
    </submittedName>
</protein>
<gene>
    <name evidence="2" type="ORF">FIV41_18255</name>
</gene>
<dbReference type="AlphaFoldDB" id="A0A9X9BR72"/>
<evidence type="ECO:0000313" key="2">
    <source>
        <dbReference type="EMBL" id="TWR58164.1"/>
    </source>
</evidence>
<dbReference type="Proteomes" id="UP000316123">
    <property type="component" value="Unassembled WGS sequence"/>
</dbReference>
<evidence type="ECO:0000313" key="3">
    <source>
        <dbReference type="Proteomes" id="UP000316123"/>
    </source>
</evidence>
<dbReference type="InterPro" id="IPR027417">
    <property type="entry name" value="P-loop_NTPase"/>
</dbReference>
<dbReference type="RefSeq" id="WP_074847351.1">
    <property type="nucleotide sequence ID" value="NZ_FNSU01000003.1"/>
</dbReference>
<dbReference type="Pfam" id="PF12532">
    <property type="entry name" value="DUF3732"/>
    <property type="match status" value="1"/>
</dbReference>
<dbReference type="OrthoDB" id="103556at2"/>
<sequence>MRCHLKHIGVIDHDNVIHEVTLQPGLNIITGKSSMGKSAIIEIFDYCMGSSEDTIPDGIITERSKIYFIALVFESYMLIAARTQNRKKAFLRQMNLSDSNEILNSLSKTDEYFKEKDFVSLPVFLKELGRHFAITMGDVDEDLTRKEQLGKKGATPSVRSFMSFMLQHQNLIANKHAIFYRFDEKYKREQAIEHFKIFMGFVGEEYFELSKECEEARIELRRLEYLIPKQDERKLVSQTAFARYMREYKALSGHILLEMTTDAIWNNPQKALKELETQTTKIDGLSDEYEKERQSLLSQKSKAMLELNDANARRYLIEKSMKSVKDFGETKAEIVTPTSISLKETACPFCLTESQTVRKESNKLTKAIEWLNEELKLSAYARESYSSDLRKIKNEIEDTRSKIKDIQNQLKPLDSQLEGLRNQRPADENIIKAKLKLELAIQHIIDNPPSELADSYEQWKIRVAQLESQLLKSNVAAKFKSLSHSINKSMESIGENFDFEHTYKPIKLKFDLESFDLWHQKDESTKVYLRSMGSGANWLYSHLTLFLALHREFSRANTTCKIPPILFLDQPTQVYFPAEIDDNQSGFDPTILAQDAKRSYRLDDDLASVKNIFNQLISFCVDTAMQTGVMPQVIVSDHADNLPLQNGLSFNTYVRARWRDQGFIAPRQSDNLPLTE</sequence>
<proteinExistence type="predicted"/>
<comment type="caution">
    <text evidence="2">The sequence shown here is derived from an EMBL/GenBank/DDBJ whole genome shotgun (WGS) entry which is preliminary data.</text>
</comment>
<feature type="coiled-coil region" evidence="1">
    <location>
        <begin position="382"/>
        <end position="423"/>
    </location>
</feature>
<dbReference type="Gene3D" id="3.40.50.300">
    <property type="entry name" value="P-loop containing nucleotide triphosphate hydrolases"/>
    <property type="match status" value="2"/>
</dbReference>
<dbReference type="SUPFAM" id="SSF52540">
    <property type="entry name" value="P-loop containing nucleoside triphosphate hydrolases"/>
    <property type="match status" value="1"/>
</dbReference>
<name>A0A9X9BR72_PSEMA</name>
<accession>A0A9X9BR72</accession>
<keyword evidence="1" id="KW-0175">Coiled coil</keyword>
<organism evidence="2 3">
    <name type="scientific">Pseudomonas marginalis</name>
    <name type="common">Pseudomonas panacis</name>
    <dbReference type="NCBI Taxonomy" id="298"/>
    <lineage>
        <taxon>Bacteria</taxon>
        <taxon>Pseudomonadati</taxon>
        <taxon>Pseudomonadota</taxon>
        <taxon>Gammaproteobacteria</taxon>
        <taxon>Pseudomonadales</taxon>
        <taxon>Pseudomonadaceae</taxon>
        <taxon>Pseudomonas</taxon>
    </lineage>
</organism>